<dbReference type="InterPro" id="IPR018997">
    <property type="entry name" value="PUB_domain"/>
</dbReference>
<evidence type="ECO:0000256" key="1">
    <source>
        <dbReference type="ARBA" id="ARBA00009390"/>
    </source>
</evidence>
<dbReference type="InterPro" id="IPR050883">
    <property type="entry name" value="PNGase"/>
</dbReference>
<evidence type="ECO:0000313" key="7">
    <source>
        <dbReference type="Proteomes" id="UP001162031"/>
    </source>
</evidence>
<dbReference type="InterPro" id="IPR036404">
    <property type="entry name" value="Jacalin-like_lectin_dom_sf"/>
</dbReference>
<dbReference type="InterPro" id="IPR001229">
    <property type="entry name" value="Jacalin-like_lectin_dom"/>
</dbReference>
<dbReference type="Gene3D" id="1.20.58.2190">
    <property type="match status" value="1"/>
</dbReference>
<evidence type="ECO:0000256" key="3">
    <source>
        <dbReference type="ARBA" id="ARBA00022833"/>
    </source>
</evidence>
<comment type="caution">
    <text evidence="6">The sequence shown here is derived from an EMBL/GenBank/DDBJ whole genome shotgun (WGS) entry which is preliminary data.</text>
</comment>
<evidence type="ECO:0000313" key="6">
    <source>
        <dbReference type="EMBL" id="CAI5715142.1"/>
    </source>
</evidence>
<dbReference type="SMART" id="SM00580">
    <property type="entry name" value="PUG"/>
    <property type="match status" value="1"/>
</dbReference>
<keyword evidence="7" id="KW-1185">Reference proteome</keyword>
<dbReference type="InterPro" id="IPR002931">
    <property type="entry name" value="Transglutaminase-like"/>
</dbReference>
<dbReference type="SUPFAM" id="SSF54001">
    <property type="entry name" value="Cysteine proteinases"/>
    <property type="match status" value="1"/>
</dbReference>
<dbReference type="Gene3D" id="2.100.10.50">
    <property type="match status" value="2"/>
</dbReference>
<dbReference type="GO" id="GO:0006516">
    <property type="term" value="P:glycoprotein catabolic process"/>
    <property type="evidence" value="ECO:0007669"/>
    <property type="project" value="TreeGrafter"/>
</dbReference>
<reference evidence="6" key="1">
    <citation type="submission" date="2022-12" db="EMBL/GenBank/DDBJ databases">
        <authorList>
            <person name="Webb A."/>
        </authorList>
    </citation>
    <scope>NUCLEOTIDE SEQUENCE</scope>
    <source>
        <strain evidence="6">Hp1</strain>
    </source>
</reference>
<proteinExistence type="inferred from homology"/>
<dbReference type="Gene3D" id="3.10.620.30">
    <property type="match status" value="1"/>
</dbReference>
<dbReference type="PANTHER" id="PTHR12143">
    <property type="entry name" value="PEPTIDE N-GLYCANASE PNGASE -RELATED"/>
    <property type="match status" value="1"/>
</dbReference>
<dbReference type="Gene3D" id="2.100.10.30">
    <property type="entry name" value="Jacalin-like lectin domain"/>
    <property type="match status" value="1"/>
</dbReference>
<organism evidence="6 7">
    <name type="scientific">Hyaloperonospora brassicae</name>
    <name type="common">Brassica downy mildew</name>
    <name type="synonym">Peronospora brassicae</name>
    <dbReference type="NCBI Taxonomy" id="162125"/>
    <lineage>
        <taxon>Eukaryota</taxon>
        <taxon>Sar</taxon>
        <taxon>Stramenopiles</taxon>
        <taxon>Oomycota</taxon>
        <taxon>Peronosporomycetes</taxon>
        <taxon>Peronosporales</taxon>
        <taxon>Peronosporaceae</taxon>
        <taxon>Hyaloperonospora</taxon>
    </lineage>
</organism>
<dbReference type="EMBL" id="CANTFL010000138">
    <property type="protein sequence ID" value="CAI5715142.1"/>
    <property type="molecule type" value="Genomic_DNA"/>
</dbReference>
<dbReference type="GO" id="GO:0000224">
    <property type="term" value="F:peptide-N4-(N-acetyl-beta-glucosaminyl)asparagine amidase activity"/>
    <property type="evidence" value="ECO:0007669"/>
    <property type="project" value="TreeGrafter"/>
</dbReference>
<dbReference type="Proteomes" id="UP001162031">
    <property type="component" value="Unassembled WGS sequence"/>
</dbReference>
<evidence type="ECO:0000259" key="5">
    <source>
        <dbReference type="PROSITE" id="PS51752"/>
    </source>
</evidence>
<gene>
    <name evidence="6" type="ORF">HBR001_LOCUS1378</name>
</gene>
<name>A0AAV0T5C8_HYABA</name>
<dbReference type="InterPro" id="IPR036339">
    <property type="entry name" value="PUB-like_dom_sf"/>
</dbReference>
<evidence type="ECO:0000256" key="2">
    <source>
        <dbReference type="ARBA" id="ARBA00022723"/>
    </source>
</evidence>
<feature type="domain" description="MABP" evidence="4">
    <location>
        <begin position="166"/>
        <end position="327"/>
    </location>
</feature>
<dbReference type="SUPFAM" id="SSF51101">
    <property type="entry name" value="Mannose-binding lectins"/>
    <property type="match status" value="1"/>
</dbReference>
<sequence>MPATPSTDIVVVYQRQEFYVPTPSTSNQKTLPVELLQCQLLSLVGVLPDEQLLVCSCTGHVLYGPNKSDVTAIPVSTERRSRFFLYSGTHSGSLEVPELADDWQQICTKSTFGDAAVVQPAFRAVVPQSRDDVLATLICEPCARTCTTGFQRVSPIEWNASRTLTSRFISDVTLVAGAIDMAAPSGYEKLPVELNYSASGDYVYLCVQRGGPLALTQIHVLLEPQGAQDVAATADESIACTPERVVEVDRSCGGTTGDGIGPTIRIGYDSVQLVGNMEQLETLAITDIAVVVGDQPAPSPSYVKVTRNLNEGVAGSLPVFLYYRLAALGGFVCDSGREHSDFGECLFASRHLTGVSSILDLDEQRLNVPRLALATERKHGDALVLKEHYRQREPGMLERLQSGLQRAQSYESRAMQLEALKRIPVDELQERARANPSPLPHAQDELVKQLLHWFKHEFFTWMNQPRCSVCNNERTRSVRIEGPSTAEEIAGQAGRVEVYQCLACGAFTRFPRYNDPVKLLDTRTGRCGEWANCFTLCCRAMGFEARYVLDVTDHVWTEVYSEHYKRWLHCDSCEDQLDCPLTYEVGWGKKLSYIFSFGHDEVVDTTRRYTCKWSDTLTRRQDVSEEWLIKTISQLNHSLRERQSPEREVILTSRAESEREELLRGRFVQKTEVKGRVSGSAEWKDQRNEAGKQEEELIDNEPSTAKVSTTVPLAEIMQSVCKNLVVGCHFAECANPFCFTGRARLSYPDVPSDANERAAQAIQIVTTLSSMGFSPASLMMVLCPSKSTELRQFLWKNQPLLYLPLQDFPMTCTDGSMHLIDISGNGNHANNTQHCALRKPFRIQRPNQILDTCNEAQGQRDDNAYGMQLIGGKQLSVQGPSLTCRTNFMLSLLVRFDPNKSRGVVESDTVNVLAGRVGLPESSSSIEFRMHWKFLERRFFCELQCHNKLVETTVPPTSLSIVGGYAHISIARVENAVALYINGTETLVLEGACGLSTNDVCIQGPTSTCPSVVTVTSHVAMIPVKTLQEAETFCTGMKMYVPATPLKAYGADGERPGETCLEAAAGAGSEYRIAKILMWGDDFFDGLQFVYEKIVQEDSATVASGSPATVFGTLVGNSSAKRRSSQPTASLDLLPDESIIRVGGRKGAWVDRMTLHTNFGRSVTCGGKGGDSFIVPASADSEIRFISFRIGDHLSDACAFVLPESPLKAREGKLIQDLLDILSSEEHSTRLNAISAALRYLGNIAQQPEEAKFQRIRASNKFFASTVGVLVSDVANSFMSWCGFEETSDQGDQFFTFKPSRLQDEPTAQRLAAEAQKRIHLLKNAGLQ</sequence>
<accession>A0AAV0T5C8</accession>
<dbReference type="Pfam" id="PF01841">
    <property type="entry name" value="Transglut_core"/>
    <property type="match status" value="1"/>
</dbReference>
<dbReference type="InterPro" id="IPR038765">
    <property type="entry name" value="Papain-like_cys_pep_sf"/>
</dbReference>
<dbReference type="PANTHER" id="PTHR12143:SF19">
    <property type="entry name" value="PEPTIDE-N(4)-(N-ACETYL-BETA-GLUCOSAMINYL)ASPARAGINE AMIDASE"/>
    <property type="match status" value="1"/>
</dbReference>
<dbReference type="PROSITE" id="PS51498">
    <property type="entry name" value="MABP"/>
    <property type="match status" value="1"/>
</dbReference>
<dbReference type="PROSITE" id="PS51752">
    <property type="entry name" value="JACALIN_LECTIN"/>
    <property type="match status" value="1"/>
</dbReference>
<feature type="domain" description="Jacalin-type lectin" evidence="5">
    <location>
        <begin position="1046"/>
        <end position="1203"/>
    </location>
</feature>
<evidence type="ECO:0008006" key="8">
    <source>
        <dbReference type="Google" id="ProtNLM"/>
    </source>
</evidence>
<dbReference type="Gene3D" id="2.20.25.10">
    <property type="match status" value="1"/>
</dbReference>
<dbReference type="InterPro" id="IPR023341">
    <property type="entry name" value="MABP"/>
</dbReference>
<dbReference type="SUPFAM" id="SSF143503">
    <property type="entry name" value="PUG domain-like"/>
    <property type="match status" value="1"/>
</dbReference>
<evidence type="ECO:0000259" key="4">
    <source>
        <dbReference type="PROSITE" id="PS51498"/>
    </source>
</evidence>
<keyword evidence="2" id="KW-0479">Metal-binding</keyword>
<dbReference type="GO" id="GO:0046872">
    <property type="term" value="F:metal ion binding"/>
    <property type="evidence" value="ECO:0007669"/>
    <property type="project" value="UniProtKB-KW"/>
</dbReference>
<dbReference type="SMART" id="SM00460">
    <property type="entry name" value="TGc"/>
    <property type="match status" value="1"/>
</dbReference>
<dbReference type="Pfam" id="PF09409">
    <property type="entry name" value="PUB"/>
    <property type="match status" value="1"/>
</dbReference>
<protein>
    <recommendedName>
        <fullName evidence="8">MABP domain-containing protein</fullName>
    </recommendedName>
</protein>
<dbReference type="GO" id="GO:0005634">
    <property type="term" value="C:nucleus"/>
    <property type="evidence" value="ECO:0007669"/>
    <property type="project" value="TreeGrafter"/>
</dbReference>
<keyword evidence="3" id="KW-0862">Zinc</keyword>
<dbReference type="CDD" id="cd09212">
    <property type="entry name" value="PUB"/>
    <property type="match status" value="1"/>
</dbReference>
<dbReference type="GO" id="GO:0005829">
    <property type="term" value="C:cytosol"/>
    <property type="evidence" value="ECO:0007669"/>
    <property type="project" value="TreeGrafter"/>
</dbReference>
<comment type="similarity">
    <text evidence="1">Belongs to the transglutaminase-like superfamily. PNGase family.</text>
</comment>